<dbReference type="RefSeq" id="WP_146451982.1">
    <property type="nucleotide sequence ID" value="NZ_SJPS01000005.1"/>
</dbReference>
<proteinExistence type="predicted"/>
<keyword evidence="2" id="KW-1185">Reference proteome</keyword>
<comment type="caution">
    <text evidence="1">The sequence shown here is derived from an EMBL/GenBank/DDBJ whole genome shotgun (WGS) entry which is preliminary data.</text>
</comment>
<reference evidence="1 2" key="1">
    <citation type="submission" date="2019-02" db="EMBL/GenBank/DDBJ databases">
        <title>Deep-cultivation of Planctomycetes and their phenomic and genomic characterization uncovers novel biology.</title>
        <authorList>
            <person name="Wiegand S."/>
            <person name="Jogler M."/>
            <person name="Boedeker C."/>
            <person name="Pinto D."/>
            <person name="Vollmers J."/>
            <person name="Rivas-Marin E."/>
            <person name="Kohn T."/>
            <person name="Peeters S.H."/>
            <person name="Heuer A."/>
            <person name="Rast P."/>
            <person name="Oberbeckmann S."/>
            <person name="Bunk B."/>
            <person name="Jeske O."/>
            <person name="Meyerdierks A."/>
            <person name="Storesund J.E."/>
            <person name="Kallscheuer N."/>
            <person name="Luecker S."/>
            <person name="Lage O.M."/>
            <person name="Pohl T."/>
            <person name="Merkel B.J."/>
            <person name="Hornburger P."/>
            <person name="Mueller R.-W."/>
            <person name="Bruemmer F."/>
            <person name="Labrenz M."/>
            <person name="Spormann A.M."/>
            <person name="Op Den Camp H."/>
            <person name="Overmann J."/>
            <person name="Amann R."/>
            <person name="Jetten M.S.M."/>
            <person name="Mascher T."/>
            <person name="Medema M.H."/>
            <person name="Devos D.P."/>
            <person name="Kaster A.-K."/>
            <person name="Ovreas L."/>
            <person name="Rohde M."/>
            <person name="Galperin M.Y."/>
            <person name="Jogler C."/>
        </authorList>
    </citation>
    <scope>NUCLEOTIDE SEQUENCE [LARGE SCALE GENOMIC DNA]</scope>
    <source>
        <strain evidence="1 2">Pla144</strain>
    </source>
</reference>
<dbReference type="AlphaFoldDB" id="A0A5C6CL31"/>
<protein>
    <submittedName>
        <fullName evidence="1">Uncharacterized protein</fullName>
    </submittedName>
</protein>
<accession>A0A5C6CL31</accession>
<evidence type="ECO:0000313" key="1">
    <source>
        <dbReference type="EMBL" id="TWU24775.1"/>
    </source>
</evidence>
<organism evidence="1 2">
    <name type="scientific">Bythopirellula polymerisocia</name>
    <dbReference type="NCBI Taxonomy" id="2528003"/>
    <lineage>
        <taxon>Bacteria</taxon>
        <taxon>Pseudomonadati</taxon>
        <taxon>Planctomycetota</taxon>
        <taxon>Planctomycetia</taxon>
        <taxon>Pirellulales</taxon>
        <taxon>Lacipirellulaceae</taxon>
        <taxon>Bythopirellula</taxon>
    </lineage>
</organism>
<name>A0A5C6CL31_9BACT</name>
<dbReference type="EMBL" id="SJPS01000005">
    <property type="protein sequence ID" value="TWU24775.1"/>
    <property type="molecule type" value="Genomic_DNA"/>
</dbReference>
<evidence type="ECO:0000313" key="2">
    <source>
        <dbReference type="Proteomes" id="UP000318437"/>
    </source>
</evidence>
<sequence>MHNTLTNSMQPRAAVLVVSHPNGHLEVFGDRHIVVHIARLPVANNIEAERIAQNVVEMLLDRPFLAVYRADKLRAVGTTRPLLPTVLARELATNELIRILNEGALSDTPATAPVGGSEVAGTWI</sequence>
<gene>
    <name evidence="1" type="ORF">Pla144_36610</name>
</gene>
<dbReference type="OrthoDB" id="286119at2"/>
<dbReference type="Proteomes" id="UP000318437">
    <property type="component" value="Unassembled WGS sequence"/>
</dbReference>